<gene>
    <name evidence="1" type="ORF">WUBG_10171</name>
</gene>
<dbReference type="AlphaFoldDB" id="J9E9T7"/>
<feature type="non-terminal residue" evidence="1">
    <location>
        <position position="1"/>
    </location>
</feature>
<accession>J9E9T7</accession>
<reference evidence="2" key="1">
    <citation type="submission" date="2012-08" db="EMBL/GenBank/DDBJ databases">
        <title>The Genome Sequence of Wuchereria bancrofti.</title>
        <authorList>
            <person name="Nutman T.B."/>
            <person name="Fink D.L."/>
            <person name="Russ C."/>
            <person name="Young S."/>
            <person name="Zeng Q."/>
            <person name="Koehrsen M."/>
            <person name="Alvarado L."/>
            <person name="Berlin A."/>
            <person name="Chapman S.B."/>
            <person name="Chen Z."/>
            <person name="Freedman E."/>
            <person name="Gellesch M."/>
            <person name="Goldberg J."/>
            <person name="Griggs A."/>
            <person name="Gujja S."/>
            <person name="Heilman E.R."/>
            <person name="Heiman D."/>
            <person name="Hepburn T."/>
            <person name="Howarth C."/>
            <person name="Jen D."/>
            <person name="Larson L."/>
            <person name="Lewis B."/>
            <person name="Mehta T."/>
            <person name="Park D."/>
            <person name="Pearson M."/>
            <person name="Roberts A."/>
            <person name="Saif S."/>
            <person name="Shea T."/>
            <person name="Shenoy N."/>
            <person name="Sisk P."/>
            <person name="Stolte C."/>
            <person name="Sykes S."/>
            <person name="Walk T."/>
            <person name="White J."/>
            <person name="Yandava C."/>
            <person name="Haas B."/>
            <person name="Henn M.R."/>
            <person name="Nusbaum C."/>
            <person name="Birren B."/>
        </authorList>
    </citation>
    <scope>NUCLEOTIDE SEQUENCE [LARGE SCALE GENOMIC DNA]</scope>
    <source>
        <strain evidence="2">NA</strain>
    </source>
</reference>
<evidence type="ECO:0000313" key="1">
    <source>
        <dbReference type="EMBL" id="EJW78923.1"/>
    </source>
</evidence>
<sequence>TGEYAVLTGNQRRRKFGYSTNGFDKSIQSVDKQEPIARRTRNAINQRNQTKISNHPKVSSFFSQECREARNNLASIQITT</sequence>
<dbReference type="Proteomes" id="UP000004810">
    <property type="component" value="Unassembled WGS sequence"/>
</dbReference>
<proteinExistence type="predicted"/>
<name>J9E9T7_WUCBA</name>
<dbReference type="EMBL" id="ADBV01006055">
    <property type="protein sequence ID" value="EJW78923.1"/>
    <property type="molecule type" value="Genomic_DNA"/>
</dbReference>
<comment type="caution">
    <text evidence="1">The sequence shown here is derived from an EMBL/GenBank/DDBJ whole genome shotgun (WGS) entry which is preliminary data.</text>
</comment>
<evidence type="ECO:0000313" key="2">
    <source>
        <dbReference type="Proteomes" id="UP000004810"/>
    </source>
</evidence>
<organism evidence="1 2">
    <name type="scientific">Wuchereria bancrofti</name>
    <dbReference type="NCBI Taxonomy" id="6293"/>
    <lineage>
        <taxon>Eukaryota</taxon>
        <taxon>Metazoa</taxon>
        <taxon>Ecdysozoa</taxon>
        <taxon>Nematoda</taxon>
        <taxon>Chromadorea</taxon>
        <taxon>Rhabditida</taxon>
        <taxon>Spirurina</taxon>
        <taxon>Spiruromorpha</taxon>
        <taxon>Filarioidea</taxon>
        <taxon>Onchocercidae</taxon>
        <taxon>Wuchereria</taxon>
    </lineage>
</organism>
<protein>
    <submittedName>
        <fullName evidence="1">Uncharacterized protein</fullName>
    </submittedName>
</protein>